<dbReference type="OrthoDB" id="517576at2"/>
<evidence type="ECO:0000313" key="1">
    <source>
        <dbReference type="EMBL" id="RRJ61883.1"/>
    </source>
</evidence>
<organism evidence="1 2">
    <name type="scientific">Paenibacillus oralis</name>
    <dbReference type="NCBI Taxonomy" id="2490856"/>
    <lineage>
        <taxon>Bacteria</taxon>
        <taxon>Bacillati</taxon>
        <taxon>Bacillota</taxon>
        <taxon>Bacilli</taxon>
        <taxon>Bacillales</taxon>
        <taxon>Paenibacillaceae</taxon>
        <taxon>Paenibacillus</taxon>
    </lineage>
</organism>
<dbReference type="Proteomes" id="UP000267017">
    <property type="component" value="Unassembled WGS sequence"/>
</dbReference>
<evidence type="ECO:0000313" key="2">
    <source>
        <dbReference type="Proteomes" id="UP000267017"/>
    </source>
</evidence>
<dbReference type="RefSeq" id="WP_128629804.1">
    <property type="nucleotide sequence ID" value="NZ_RRCN01000001.1"/>
</dbReference>
<accession>A0A3P3U051</accession>
<gene>
    <name evidence="1" type="ORF">EHV15_01985</name>
</gene>
<sequence>MDEIKILTKEEVLLKGIEFIDDVCFSGDYEDQVFDRPMEDGGKPITGLVYEKYNNGNLAHYCYYVNGIPEGDYATFYESGKLEGFKRMSKGAIIGKSFSWFEDGSIRVIAESLYGFKITYKEWNEKGELIKEKVEPTQFEKDTIKKWSEQDAE</sequence>
<dbReference type="AlphaFoldDB" id="A0A3P3U051"/>
<protein>
    <submittedName>
        <fullName evidence="1">Uncharacterized protein</fullName>
    </submittedName>
</protein>
<reference evidence="1 2" key="1">
    <citation type="submission" date="2018-11" db="EMBL/GenBank/DDBJ databases">
        <title>Genome sequencing of Paenibacillus sp. KCOM 3021 (= ChDC PVNT-B20).</title>
        <authorList>
            <person name="Kook J.-K."/>
            <person name="Park S.-N."/>
            <person name="Lim Y.K."/>
        </authorList>
    </citation>
    <scope>NUCLEOTIDE SEQUENCE [LARGE SCALE GENOMIC DNA]</scope>
    <source>
        <strain evidence="1 2">KCOM 3021</strain>
    </source>
</reference>
<comment type="caution">
    <text evidence="1">The sequence shown here is derived from an EMBL/GenBank/DDBJ whole genome shotgun (WGS) entry which is preliminary data.</text>
</comment>
<proteinExistence type="predicted"/>
<dbReference type="SUPFAM" id="SSF82185">
    <property type="entry name" value="Histone H3 K4-specific methyltransferase SET7/9 N-terminal domain"/>
    <property type="match status" value="1"/>
</dbReference>
<dbReference type="EMBL" id="RRCN01000001">
    <property type="protein sequence ID" value="RRJ61883.1"/>
    <property type="molecule type" value="Genomic_DNA"/>
</dbReference>
<keyword evidence="2" id="KW-1185">Reference proteome</keyword>
<dbReference type="Gene3D" id="3.90.930.1">
    <property type="match status" value="1"/>
</dbReference>
<name>A0A3P3U051_9BACL</name>